<keyword evidence="8 17" id="KW-0133">Cell shape</keyword>
<evidence type="ECO:0000256" key="17">
    <source>
        <dbReference type="HAMAP-Rule" id="MF_01006"/>
    </source>
</evidence>
<evidence type="ECO:0000256" key="11">
    <source>
        <dbReference type="ARBA" id="ARBA00023136"/>
    </source>
</evidence>
<keyword evidence="13 17" id="KW-0961">Cell wall biogenesis/degradation</keyword>
<evidence type="ECO:0000256" key="2">
    <source>
        <dbReference type="ARBA" id="ARBA00010621"/>
    </source>
</evidence>
<dbReference type="Pfam" id="PF02673">
    <property type="entry name" value="BacA"/>
    <property type="match status" value="1"/>
</dbReference>
<dbReference type="HAMAP" id="MF_01006">
    <property type="entry name" value="Undec_diphosphatase"/>
    <property type="match status" value="1"/>
</dbReference>
<comment type="catalytic activity">
    <reaction evidence="16 17">
        <text>di-trans,octa-cis-undecaprenyl diphosphate + H2O = di-trans,octa-cis-undecaprenyl phosphate + phosphate + H(+)</text>
        <dbReference type="Rhea" id="RHEA:28094"/>
        <dbReference type="ChEBI" id="CHEBI:15377"/>
        <dbReference type="ChEBI" id="CHEBI:15378"/>
        <dbReference type="ChEBI" id="CHEBI:43474"/>
        <dbReference type="ChEBI" id="CHEBI:58405"/>
        <dbReference type="ChEBI" id="CHEBI:60392"/>
        <dbReference type="EC" id="3.6.1.27"/>
    </reaction>
</comment>
<accession>A0A101FYX8</accession>
<comment type="function">
    <text evidence="17">Catalyzes the dephosphorylation of undecaprenyl diphosphate (UPP). Confers resistance to bacitracin.</text>
</comment>
<sequence length="510" mass="55117">MTILQAIILGIIQGLTEFLPISSSGHLVILPYLLDWQIPAEQIFPFDVLVQLGTLLAVILYFRKDIADIFKAWAGDIKAKKMGSSDESRIGWYLLLATIPAGAAGLLLKDIVEQAFGNPTGAASFLFGTALLLVLAERFGKRSRSLESMRWFDALWIGLFQVLSLFPGLSRSGACMAGAMTRNFERKSAGHFSFLMAIPVMLAAGLLSLLDLMEVPHLGEFLPVMAIGFIVSALVGYVSIAWLMNFVQNHSLVIFAIYCVLLGAAVLGFGFAFPQGNAGITSDTAQEVVLPESIVYTPELNWLAPAAADCMDATLDSSLPLQQSITSYQPAELRFAFPDPTVSAASTYQMDEQSLHFSLNAANPLQSLDAADLQLLLSGAQRTWQEFFQNCESCAFSSAGSAAFDGEIKLYIYPENSPYTRSVLEAFNLPLGGMQNALIIPNAESLLTTLQLEPAAAGFLPEQWLTPATPTVTITGLTPDALSLPVLALLDQEPAGQLKDFLLCVQDSLQ</sequence>
<keyword evidence="7 17" id="KW-0378">Hydrolase</keyword>
<keyword evidence="9 17" id="KW-0573">Peptidoglycan synthesis</keyword>
<feature type="transmembrane region" description="Helical" evidence="17">
    <location>
        <begin position="222"/>
        <end position="244"/>
    </location>
</feature>
<dbReference type="GO" id="GO:0005886">
    <property type="term" value="C:plasma membrane"/>
    <property type="evidence" value="ECO:0007669"/>
    <property type="project" value="UniProtKB-SubCell"/>
</dbReference>
<proteinExistence type="inferred from homology"/>
<dbReference type="GO" id="GO:0071555">
    <property type="term" value="P:cell wall organization"/>
    <property type="evidence" value="ECO:0007669"/>
    <property type="project" value="UniProtKB-KW"/>
</dbReference>
<dbReference type="Gene3D" id="3.40.190.10">
    <property type="entry name" value="Periplasmic binding protein-like II"/>
    <property type="match status" value="1"/>
</dbReference>
<dbReference type="PATRIC" id="fig|167964.4.peg.405"/>
<dbReference type="EMBL" id="LGFU01000002">
    <property type="protein sequence ID" value="KUK47010.1"/>
    <property type="molecule type" value="Genomic_DNA"/>
</dbReference>
<feature type="transmembrane region" description="Helical" evidence="17">
    <location>
        <begin position="43"/>
        <end position="62"/>
    </location>
</feature>
<feature type="transmembrane region" description="Helical" evidence="17">
    <location>
        <begin position="90"/>
        <end position="108"/>
    </location>
</feature>
<feature type="transmembrane region" description="Helical" evidence="17">
    <location>
        <begin position="189"/>
        <end position="210"/>
    </location>
</feature>
<evidence type="ECO:0000256" key="16">
    <source>
        <dbReference type="ARBA" id="ARBA00047594"/>
    </source>
</evidence>
<protein>
    <recommendedName>
        <fullName evidence="4 17">Undecaprenyl-diphosphatase</fullName>
        <ecNumber evidence="3 17">3.6.1.27</ecNumber>
    </recommendedName>
    <alternativeName>
        <fullName evidence="15 17">Bacitracin resistance protein</fullName>
    </alternativeName>
    <alternativeName>
        <fullName evidence="14 17">Undecaprenyl pyrophosphate phosphatase</fullName>
    </alternativeName>
</protein>
<evidence type="ECO:0000256" key="5">
    <source>
        <dbReference type="ARBA" id="ARBA00022475"/>
    </source>
</evidence>
<dbReference type="InterPro" id="IPR003824">
    <property type="entry name" value="UppP"/>
</dbReference>
<keyword evidence="10 17" id="KW-1133">Transmembrane helix</keyword>
<organism evidence="18 19">
    <name type="scientific">Anaerolinea thermophila</name>
    <dbReference type="NCBI Taxonomy" id="167964"/>
    <lineage>
        <taxon>Bacteria</taxon>
        <taxon>Bacillati</taxon>
        <taxon>Chloroflexota</taxon>
        <taxon>Anaerolineae</taxon>
        <taxon>Anaerolineales</taxon>
        <taxon>Anaerolineaceae</taxon>
        <taxon>Anaerolinea</taxon>
    </lineage>
</organism>
<keyword evidence="5 17" id="KW-1003">Cell membrane</keyword>
<dbReference type="NCBIfam" id="TIGR00753">
    <property type="entry name" value="undec_PP_bacA"/>
    <property type="match status" value="1"/>
</dbReference>
<dbReference type="GO" id="GO:0050380">
    <property type="term" value="F:undecaprenyl-diphosphatase activity"/>
    <property type="evidence" value="ECO:0007669"/>
    <property type="project" value="UniProtKB-UniRule"/>
</dbReference>
<keyword evidence="12 17" id="KW-0046">Antibiotic resistance</keyword>
<evidence type="ECO:0000256" key="12">
    <source>
        <dbReference type="ARBA" id="ARBA00023251"/>
    </source>
</evidence>
<comment type="subcellular location">
    <subcellularLocation>
        <location evidence="1 17">Cell membrane</location>
        <topology evidence="1 17">Multi-pass membrane protein</topology>
    </subcellularLocation>
</comment>
<keyword evidence="6 17" id="KW-0812">Transmembrane</keyword>
<evidence type="ECO:0000256" key="7">
    <source>
        <dbReference type="ARBA" id="ARBA00022801"/>
    </source>
</evidence>
<feature type="transmembrane region" description="Helical" evidence="17">
    <location>
        <begin position="250"/>
        <end position="273"/>
    </location>
</feature>
<reference evidence="18 19" key="1">
    <citation type="journal article" date="2015" name="MBio">
        <title>Genome-Resolved Metagenomic Analysis Reveals Roles for Candidate Phyla and Other Microbial Community Members in Biogeochemical Transformations in Oil Reservoirs.</title>
        <authorList>
            <person name="Hu P."/>
            <person name="Tom L."/>
            <person name="Singh A."/>
            <person name="Thomas B.C."/>
            <person name="Baker B.J."/>
            <person name="Piceno Y.M."/>
            <person name="Andersen G.L."/>
            <person name="Banfield J.F."/>
        </authorList>
    </citation>
    <scope>NUCLEOTIDE SEQUENCE [LARGE SCALE GENOMIC DNA]</scope>
    <source>
        <strain evidence="18">46_16</strain>
    </source>
</reference>
<evidence type="ECO:0000313" key="18">
    <source>
        <dbReference type="EMBL" id="KUK47010.1"/>
    </source>
</evidence>
<comment type="similarity">
    <text evidence="2 17">Belongs to the UppP family.</text>
</comment>
<evidence type="ECO:0000256" key="3">
    <source>
        <dbReference type="ARBA" id="ARBA00012374"/>
    </source>
</evidence>
<comment type="miscellaneous">
    <text evidence="17">Bacitracin is thought to be involved in the inhibition of peptidoglycan synthesis by sequestering undecaprenyl diphosphate, thereby reducing the pool of lipid carrier available.</text>
</comment>
<evidence type="ECO:0000256" key="6">
    <source>
        <dbReference type="ARBA" id="ARBA00022692"/>
    </source>
</evidence>
<dbReference type="GO" id="GO:0009252">
    <property type="term" value="P:peptidoglycan biosynthetic process"/>
    <property type="evidence" value="ECO:0007669"/>
    <property type="project" value="UniProtKB-KW"/>
</dbReference>
<name>A0A101FYX8_9CHLR</name>
<evidence type="ECO:0000256" key="15">
    <source>
        <dbReference type="ARBA" id="ARBA00032932"/>
    </source>
</evidence>
<evidence type="ECO:0000256" key="13">
    <source>
        <dbReference type="ARBA" id="ARBA00023316"/>
    </source>
</evidence>
<comment type="caution">
    <text evidence="18">The sequence shown here is derived from an EMBL/GenBank/DDBJ whole genome shotgun (WGS) entry which is preliminary data.</text>
</comment>
<dbReference type="Proteomes" id="UP000064249">
    <property type="component" value="Unassembled WGS sequence"/>
</dbReference>
<evidence type="ECO:0000256" key="10">
    <source>
        <dbReference type="ARBA" id="ARBA00022989"/>
    </source>
</evidence>
<dbReference type="EC" id="3.6.1.27" evidence="3 17"/>
<evidence type="ECO:0000256" key="1">
    <source>
        <dbReference type="ARBA" id="ARBA00004651"/>
    </source>
</evidence>
<dbReference type="PANTHER" id="PTHR30622">
    <property type="entry name" value="UNDECAPRENYL-DIPHOSPHATASE"/>
    <property type="match status" value="1"/>
</dbReference>
<dbReference type="AlphaFoldDB" id="A0A101FYX8"/>
<evidence type="ECO:0000313" key="19">
    <source>
        <dbReference type="Proteomes" id="UP000064249"/>
    </source>
</evidence>
<gene>
    <name evidence="17" type="primary">uppP</name>
    <name evidence="18" type="ORF">XD73_0079</name>
</gene>
<keyword evidence="11 17" id="KW-0472">Membrane</keyword>
<evidence type="ECO:0000256" key="9">
    <source>
        <dbReference type="ARBA" id="ARBA00022984"/>
    </source>
</evidence>
<dbReference type="GO" id="GO:0008360">
    <property type="term" value="P:regulation of cell shape"/>
    <property type="evidence" value="ECO:0007669"/>
    <property type="project" value="UniProtKB-KW"/>
</dbReference>
<feature type="transmembrane region" description="Helical" evidence="17">
    <location>
        <begin position="120"/>
        <end position="139"/>
    </location>
</feature>
<evidence type="ECO:0000256" key="14">
    <source>
        <dbReference type="ARBA" id="ARBA00032707"/>
    </source>
</evidence>
<dbReference type="PANTHER" id="PTHR30622:SF2">
    <property type="entry name" value="UNDECAPRENYL-DIPHOSPHATASE"/>
    <property type="match status" value="1"/>
</dbReference>
<evidence type="ECO:0000256" key="8">
    <source>
        <dbReference type="ARBA" id="ARBA00022960"/>
    </source>
</evidence>
<dbReference type="GO" id="GO:0046677">
    <property type="term" value="P:response to antibiotic"/>
    <property type="evidence" value="ECO:0007669"/>
    <property type="project" value="UniProtKB-UniRule"/>
</dbReference>
<evidence type="ECO:0000256" key="4">
    <source>
        <dbReference type="ARBA" id="ARBA00021581"/>
    </source>
</evidence>